<dbReference type="GO" id="GO:0008977">
    <property type="term" value="F:prephenate dehydrogenase (NAD+) activity"/>
    <property type="evidence" value="ECO:0007669"/>
    <property type="project" value="InterPro"/>
</dbReference>
<organism evidence="4">
    <name type="scientific">Wolinella succinogenes (strain ATCC 29543 / DSM 1740 / CCUG 13145 / JCM 31913 / LMG 7466 / NCTC 11488 / FDC 602W)</name>
    <name type="common">Vibrio succinogenes</name>
    <dbReference type="NCBI Taxonomy" id="273121"/>
    <lineage>
        <taxon>Bacteria</taxon>
        <taxon>Pseudomonadati</taxon>
        <taxon>Campylobacterota</taxon>
        <taxon>Epsilonproteobacteria</taxon>
        <taxon>Campylobacterales</taxon>
        <taxon>Helicobacteraceae</taxon>
        <taxon>Wolinella</taxon>
    </lineage>
</organism>
<dbReference type="NCBIfam" id="NF006307">
    <property type="entry name" value="PRK08507.1"/>
    <property type="match status" value="1"/>
</dbReference>
<dbReference type="Pfam" id="PF02153">
    <property type="entry name" value="PDH_N"/>
    <property type="match status" value="1"/>
</dbReference>
<dbReference type="InterPro" id="IPR003099">
    <property type="entry name" value="Prephen_DH"/>
</dbReference>
<dbReference type="eggNOG" id="COG0287">
    <property type="taxonomic scope" value="Bacteria"/>
</dbReference>
<reference evidence="3 4" key="1">
    <citation type="journal article" date="2003" name="Proc. Natl. Acad. Sci. U.S.A.">
        <title>Complete genome sequence and analysis of Wolinella succinogenes.</title>
        <authorList>
            <person name="Baar C."/>
            <person name="Eppinger M."/>
            <person name="Raddatz G."/>
            <person name="Simon JM."/>
            <person name="Lanz C."/>
            <person name="Klimmek O."/>
            <person name="Nandakumar R."/>
            <person name="Gross R."/>
            <person name="Rosinus A."/>
            <person name="Keller H."/>
            <person name="Jagtap P."/>
            <person name="Linke B."/>
            <person name="Meyer F."/>
            <person name="Lederer H."/>
            <person name="Schuster S.C."/>
        </authorList>
    </citation>
    <scope>NUCLEOTIDE SEQUENCE [LARGE SCALE GENOMIC DNA]</scope>
    <source>
        <strain evidence="4">ATCC 29543 / DSM 1740 / CCUG 13145 / JCM 31913 / LMG 7466 / NCTC 11488 / FDC 602W</strain>
    </source>
</reference>
<dbReference type="GO" id="GO:0006571">
    <property type="term" value="P:tyrosine biosynthetic process"/>
    <property type="evidence" value="ECO:0007669"/>
    <property type="project" value="InterPro"/>
</dbReference>
<dbReference type="PROSITE" id="PS51176">
    <property type="entry name" value="PDH_ADH"/>
    <property type="match status" value="1"/>
</dbReference>
<dbReference type="FunFam" id="1.10.3660.10:FF:000003">
    <property type="entry name" value="Prephenate dehydrogenase"/>
    <property type="match status" value="1"/>
</dbReference>
<dbReference type="GO" id="GO:0070403">
    <property type="term" value="F:NAD+ binding"/>
    <property type="evidence" value="ECO:0007669"/>
    <property type="project" value="InterPro"/>
</dbReference>
<dbReference type="InterPro" id="IPR008927">
    <property type="entry name" value="6-PGluconate_DH-like_C_sf"/>
</dbReference>
<evidence type="ECO:0000313" key="4">
    <source>
        <dbReference type="Proteomes" id="UP000000422"/>
    </source>
</evidence>
<dbReference type="HOGENOM" id="CLU_055968_2_0_7"/>
<evidence type="ECO:0000259" key="2">
    <source>
        <dbReference type="PROSITE" id="PS51176"/>
    </source>
</evidence>
<dbReference type="SUPFAM" id="SSF51735">
    <property type="entry name" value="NAD(P)-binding Rossmann-fold domains"/>
    <property type="match status" value="1"/>
</dbReference>
<feature type="domain" description="Prephenate/arogenate dehydrogenase" evidence="2">
    <location>
        <begin position="1"/>
        <end position="261"/>
    </location>
</feature>
<keyword evidence="4" id="KW-1185">Reference proteome</keyword>
<dbReference type="AlphaFoldDB" id="Q7MAB7"/>
<evidence type="ECO:0000313" key="3">
    <source>
        <dbReference type="EMBL" id="CAE09498.1"/>
    </source>
</evidence>
<dbReference type="SUPFAM" id="SSF48179">
    <property type="entry name" value="6-phosphogluconate dehydrogenase C-terminal domain-like"/>
    <property type="match status" value="1"/>
</dbReference>
<gene>
    <name evidence="3" type="primary">tyrA</name>
    <name evidence="3" type="ordered locus">WS0348</name>
</gene>
<dbReference type="EMBL" id="BX571657">
    <property type="protein sequence ID" value="CAE09498.1"/>
    <property type="molecule type" value="Genomic_DNA"/>
</dbReference>
<dbReference type="Gene3D" id="1.10.3660.10">
    <property type="entry name" value="6-phosphogluconate dehydrogenase C-terminal like domain"/>
    <property type="match status" value="1"/>
</dbReference>
<dbReference type="PANTHER" id="PTHR21363">
    <property type="entry name" value="PREPHENATE DEHYDROGENASE"/>
    <property type="match status" value="1"/>
</dbReference>
<dbReference type="STRING" id="273121.WS0348"/>
<name>Q7MAB7_WOLSU</name>
<dbReference type="Pfam" id="PF20463">
    <property type="entry name" value="PDH_C"/>
    <property type="match status" value="1"/>
</dbReference>
<protein>
    <submittedName>
        <fullName evidence="3">PREPHENATE DEHYDROGENASE</fullName>
    </submittedName>
</protein>
<dbReference type="KEGG" id="wsu:WS0348"/>
<evidence type="ECO:0000256" key="1">
    <source>
        <dbReference type="ARBA" id="ARBA00023002"/>
    </source>
</evidence>
<dbReference type="InterPro" id="IPR050812">
    <property type="entry name" value="Preph/Arog_dehydrog"/>
</dbReference>
<dbReference type="InterPro" id="IPR046826">
    <property type="entry name" value="PDH_N"/>
</dbReference>
<sequence>MGLALKETKMFKTVVGMDASPIHTQQALFLGLVDECVTMEEMRECDVIFLAIPVDSIIETLQKLPPLAPHVTVIDLGSTKRKIVESVPSSIRRNFVPAHPMCGTENFGPKAAFKELYQNRIVVLTDIEGSGEFQRALAKEIFIRIGMNIVKMDSASHDRHAAFISHLPHIISYALANTVLSQEDPQSILALAAGGFRDMSRIAQSSARMWTDVSKQNKEELLQTIDFFGKEMILAEQLIKEERWEELYEWMEKANTLHHIL</sequence>
<proteinExistence type="predicted"/>
<keyword evidence="1" id="KW-0560">Oxidoreductase</keyword>
<dbReference type="InterPro" id="IPR036291">
    <property type="entry name" value="NAD(P)-bd_dom_sf"/>
</dbReference>
<dbReference type="InterPro" id="IPR046825">
    <property type="entry name" value="PDH_C"/>
</dbReference>
<dbReference type="Gene3D" id="3.40.50.720">
    <property type="entry name" value="NAD(P)-binding Rossmann-like Domain"/>
    <property type="match status" value="1"/>
</dbReference>
<dbReference type="GO" id="GO:0004665">
    <property type="term" value="F:prephenate dehydrogenase (NADP+) activity"/>
    <property type="evidence" value="ECO:0007669"/>
    <property type="project" value="InterPro"/>
</dbReference>
<accession>Q7MAB7</accession>
<dbReference type="PANTHER" id="PTHR21363:SF0">
    <property type="entry name" value="PREPHENATE DEHYDROGENASE [NADP(+)]"/>
    <property type="match status" value="1"/>
</dbReference>
<dbReference type="Proteomes" id="UP000000422">
    <property type="component" value="Chromosome"/>
</dbReference>